<keyword evidence="4" id="KW-0602">Photosynthesis</keyword>
<keyword evidence="6" id="KW-0479">Metal-binding</keyword>
<feature type="signal peptide" evidence="10">
    <location>
        <begin position="1"/>
        <end position="20"/>
    </location>
</feature>
<dbReference type="Gene3D" id="1.10.468.10">
    <property type="entry name" value="Photosynthetic Reaction Center, subunit C, domain 2"/>
    <property type="match status" value="1"/>
</dbReference>
<proteinExistence type="predicted"/>
<keyword evidence="5" id="KW-0349">Heme</keyword>
<dbReference type="GO" id="GO:0009055">
    <property type="term" value="F:electron transfer activity"/>
    <property type="evidence" value="ECO:0007669"/>
    <property type="project" value="InterPro"/>
</dbReference>
<feature type="compositionally biased region" description="Low complexity" evidence="9">
    <location>
        <begin position="160"/>
        <end position="172"/>
    </location>
</feature>
<dbReference type="InterPro" id="IPR023119">
    <property type="entry name" value="Multihaem_cyt_PRC_cyt_su-like"/>
</dbReference>
<dbReference type="GO" id="GO:0005506">
    <property type="term" value="F:iron ion binding"/>
    <property type="evidence" value="ECO:0007669"/>
    <property type="project" value="InterPro"/>
</dbReference>
<dbReference type="NCBIfam" id="NF033196">
    <property type="entry name" value="c_type_nonphoto"/>
    <property type="match status" value="1"/>
</dbReference>
<comment type="function">
    <text evidence="1">The reaction center of purple bacteria contains a tightly bound cytochrome molecule which re-reduces the photo oxidized primary electron donor.</text>
</comment>
<evidence type="ECO:0000256" key="6">
    <source>
        <dbReference type="ARBA" id="ARBA00022723"/>
    </source>
</evidence>
<protein>
    <recommendedName>
        <fullName evidence="2">Photosynthetic reaction center cytochrome c subunit</fullName>
    </recommendedName>
</protein>
<comment type="caution">
    <text evidence="11">The sequence shown here is derived from an EMBL/GenBank/DDBJ whole genome shotgun (WGS) entry which is preliminary data.</text>
</comment>
<evidence type="ECO:0000256" key="9">
    <source>
        <dbReference type="SAM" id="MobiDB-lite"/>
    </source>
</evidence>
<dbReference type="RefSeq" id="WP_191160033.1">
    <property type="nucleotide sequence ID" value="NZ_JACWMX010000001.1"/>
</dbReference>
<dbReference type="AlphaFoldDB" id="A0A926NIB7"/>
<evidence type="ECO:0000256" key="7">
    <source>
        <dbReference type="ARBA" id="ARBA00022982"/>
    </source>
</evidence>
<dbReference type="Pfam" id="PF02276">
    <property type="entry name" value="CytoC_RC"/>
    <property type="match status" value="1"/>
</dbReference>
<accession>A0A926NIB7</accession>
<keyword evidence="3" id="KW-0813">Transport</keyword>
<feature type="chain" id="PRO_5036908104" description="Photosynthetic reaction center cytochrome c subunit" evidence="10">
    <location>
        <begin position="21"/>
        <end position="181"/>
    </location>
</feature>
<evidence type="ECO:0000256" key="5">
    <source>
        <dbReference type="ARBA" id="ARBA00022617"/>
    </source>
</evidence>
<keyword evidence="7" id="KW-0249">Electron transport</keyword>
<evidence type="ECO:0000256" key="8">
    <source>
        <dbReference type="ARBA" id="ARBA00023004"/>
    </source>
</evidence>
<dbReference type="InterPro" id="IPR003158">
    <property type="entry name" value="Photosyn_RC_cyt_c-su"/>
</dbReference>
<evidence type="ECO:0000256" key="1">
    <source>
        <dbReference type="ARBA" id="ARBA00003196"/>
    </source>
</evidence>
<dbReference type="GO" id="GO:0020037">
    <property type="term" value="F:heme binding"/>
    <property type="evidence" value="ECO:0007669"/>
    <property type="project" value="InterPro"/>
</dbReference>
<evidence type="ECO:0000256" key="4">
    <source>
        <dbReference type="ARBA" id="ARBA00022531"/>
    </source>
</evidence>
<sequence length="181" mass="19617">MINKKILATFGLLSVVAVMAMAPAKQEEKEKPKYTNLKVLPKSITDQQLHTVMDQWSRSLGARCGFCHARNEETKKMDFASDAKPEKEMARHMFKMTAMLNKKFFEAKKDSTGMMAETGVNCNTCHRGTSHPELVKTWPERGPRPGQGGLGGPPPGGLGTPPSGGQQGGTPPAGTPPPTRE</sequence>
<evidence type="ECO:0000313" key="12">
    <source>
        <dbReference type="Proteomes" id="UP000619078"/>
    </source>
</evidence>
<evidence type="ECO:0000256" key="10">
    <source>
        <dbReference type="SAM" id="SignalP"/>
    </source>
</evidence>
<evidence type="ECO:0000256" key="3">
    <source>
        <dbReference type="ARBA" id="ARBA00022448"/>
    </source>
</evidence>
<name>A0A926NIB7_9SPHI</name>
<gene>
    <name evidence="11" type="ORF">IDJ76_01570</name>
</gene>
<dbReference type="Proteomes" id="UP000619078">
    <property type="component" value="Unassembled WGS sequence"/>
</dbReference>
<evidence type="ECO:0000256" key="2">
    <source>
        <dbReference type="ARBA" id="ARBA00015978"/>
    </source>
</evidence>
<evidence type="ECO:0000313" key="11">
    <source>
        <dbReference type="EMBL" id="MBD1391776.1"/>
    </source>
</evidence>
<keyword evidence="10" id="KW-0732">Signal</keyword>
<dbReference type="SUPFAM" id="SSF48695">
    <property type="entry name" value="Multiheme cytochromes"/>
    <property type="match status" value="1"/>
</dbReference>
<reference evidence="11" key="1">
    <citation type="submission" date="2020-09" db="EMBL/GenBank/DDBJ databases">
        <title>Novel species of Mucilaginibacter isolated from a glacier on the Tibetan Plateau.</title>
        <authorList>
            <person name="Liu Q."/>
            <person name="Xin Y.-H."/>
        </authorList>
    </citation>
    <scope>NUCLEOTIDE SEQUENCE</scope>
    <source>
        <strain evidence="11">ZB1P21</strain>
    </source>
</reference>
<dbReference type="GO" id="GO:0019684">
    <property type="term" value="P:photosynthesis, light reaction"/>
    <property type="evidence" value="ECO:0007669"/>
    <property type="project" value="InterPro"/>
</dbReference>
<feature type="region of interest" description="Disordered" evidence="9">
    <location>
        <begin position="124"/>
        <end position="181"/>
    </location>
</feature>
<keyword evidence="12" id="KW-1185">Reference proteome</keyword>
<organism evidence="11 12">
    <name type="scientific">Mucilaginibacter glaciei</name>
    <dbReference type="NCBI Taxonomy" id="2772109"/>
    <lineage>
        <taxon>Bacteria</taxon>
        <taxon>Pseudomonadati</taxon>
        <taxon>Bacteroidota</taxon>
        <taxon>Sphingobacteriia</taxon>
        <taxon>Sphingobacteriales</taxon>
        <taxon>Sphingobacteriaceae</taxon>
        <taxon>Mucilaginibacter</taxon>
    </lineage>
</organism>
<dbReference type="EMBL" id="JACWMX010000001">
    <property type="protein sequence ID" value="MBD1391776.1"/>
    <property type="molecule type" value="Genomic_DNA"/>
</dbReference>
<dbReference type="GO" id="GO:0030077">
    <property type="term" value="C:plasma membrane light-harvesting complex"/>
    <property type="evidence" value="ECO:0007669"/>
    <property type="project" value="InterPro"/>
</dbReference>
<keyword evidence="8" id="KW-0408">Iron</keyword>
<dbReference type="InterPro" id="IPR036280">
    <property type="entry name" value="Multihaem_cyt_sf"/>
</dbReference>